<dbReference type="OMA" id="QICRIRP"/>
<dbReference type="Proteomes" id="UP000825935">
    <property type="component" value="Chromosome 17"/>
</dbReference>
<accession>A0A8T2SZY9</accession>
<comment type="caution">
    <text evidence="1">The sequence shown here is derived from an EMBL/GenBank/DDBJ whole genome shotgun (WGS) entry which is preliminary data.</text>
</comment>
<dbReference type="EMBL" id="CM035422">
    <property type="protein sequence ID" value="KAH7373915.1"/>
    <property type="molecule type" value="Genomic_DNA"/>
</dbReference>
<evidence type="ECO:0000313" key="2">
    <source>
        <dbReference type="Proteomes" id="UP000825935"/>
    </source>
</evidence>
<sequence>MLSCSKKIAEAFLKLNRSDICQGAHSDGRMSMTVSVDILVVLCLLLDKLLDVLDHNATAALCIQVLGTFVECCPQRVMLELQKPSSSWSSNSLENCLLTKLLSKICQDSERFMGRHLLVINVVDLCKPLVSKGVYSEGLCKMVMYIIGPLFLNHMTWKYEEKHEHWEITAKVFELSTIIVSNPDVSFIPLKAKVLGFLMNDGAFHSVLGRILSVNMTDMHGLYFNRFVEPLEIESFEEAVTKGFLLLHKCISSYFASITDIHSTSSPLEFMLLHHAPGATPLIGCVVSLTGYSKNEALQLAAIKMLTTLCIISGKARPHPLTISSYIQGDEQKESLQKLVEISLSKQSAEANIELYFHVIELMETAAKYQPSFLVMLLVPVKSPQTLEKQPHNLSAPENVCPSSTIEKLIWPILSQNCDYERQLEVVSRLLSLLKLLWEGGGEFSDILELLQKHVGFWTALTSYISNVRDNFTGLELSNHGFRYRCQTYALEIIAWELFLEREQIVYKTSCDDGKNVKEELKAGVKSALIQLLQAKDFVKVMQSLAVPQYDKSVITRAKAELKVMLVGLMMKVLKDDELGLSVSMFEFVREALKSVFCHSSFQKLVSTYLSQGYGHGQELYSLVISDLFFHLHGQLEAGRHIPGRLFEDLAQYLNTFDIGAVYRSETIYSEGSAYKESFVYDTQLLSQHLGLEWWEQTAAHFVQTASGALKAMDEANIMLSLGSCQIRVLNALQSIFSLLVSSNQMSFAGLESHAKDMYIISICESIESAFQLLLPEGDFTSYMQCFISAQLALLLVLLQWLSNSARADKVNIHVARLCSRVVVTLARAVRPISSLLVPENVVQQELIKNLLGAYLICLEILQAHKDTGEMQYSDSDNGNDLDHSTACDVTSTNVEFLQFMCLLIGNRCHTSVAISVLCVLMKHFLVPRIWIPIFQAHSTVGHALALLHLTKDTEIAFQVLNLLLCFSCVRSGVEMLQSAGAFSNILMFTENLNQDLMDTEIHAPFSAWKGRTRKHELWALALAVVAAFVQAIGENTGEQALDSAFAFLDSQKQHMLNALLSPGFSNLDRGKITRYGRSETTISALQETHQALHVLVLLVRYHTQWSHVMGSLEMDLQHKCIHLLAYIAREGLSRNVSASMRPSFFCYPITKDEFHSQLSVSSLNTTEGWFGVSAKGVCIRSILSGFNTSTDAGQSLILVSSAQAQSDVVPTAYSDSIALHVYKICLLLLELLCKQAHRAVIILNEGGPQNQISFPEFPAPEILHALEDQIVSVLKDLCGEKMRTTNKLLQSTCWLLLSILEKSLFIEALLSRMCGLGSLSVRSEDFWKDYKTLLSACAGHDSLESSVKTLKTAVSLAYPSIS</sequence>
<evidence type="ECO:0000313" key="1">
    <source>
        <dbReference type="EMBL" id="KAH7373915.1"/>
    </source>
</evidence>
<proteinExistence type="predicted"/>
<dbReference type="GO" id="GO:0017056">
    <property type="term" value="F:structural constituent of nuclear pore"/>
    <property type="evidence" value="ECO:0007669"/>
    <property type="project" value="InterPro"/>
</dbReference>
<dbReference type="GO" id="GO:0006405">
    <property type="term" value="P:RNA export from nucleus"/>
    <property type="evidence" value="ECO:0007669"/>
    <property type="project" value="TreeGrafter"/>
</dbReference>
<dbReference type="PANTHER" id="PTHR31431:SF1">
    <property type="entry name" value="NUCLEOPORIN NUP188"/>
    <property type="match status" value="1"/>
</dbReference>
<dbReference type="PANTHER" id="PTHR31431">
    <property type="entry name" value="NUCLEOPORIN NUP188 HOMOLOG"/>
    <property type="match status" value="1"/>
</dbReference>
<dbReference type="InterPro" id="IPR044840">
    <property type="entry name" value="Nup188"/>
</dbReference>
<dbReference type="EMBL" id="CM035422">
    <property type="protein sequence ID" value="KAH7373916.1"/>
    <property type="molecule type" value="Genomic_DNA"/>
</dbReference>
<keyword evidence="2" id="KW-1185">Reference proteome</keyword>
<reference evidence="1" key="1">
    <citation type="submission" date="2021-08" db="EMBL/GenBank/DDBJ databases">
        <title>WGS assembly of Ceratopteris richardii.</title>
        <authorList>
            <person name="Marchant D.B."/>
            <person name="Chen G."/>
            <person name="Jenkins J."/>
            <person name="Shu S."/>
            <person name="Leebens-Mack J."/>
            <person name="Grimwood J."/>
            <person name="Schmutz J."/>
            <person name="Soltis P."/>
            <person name="Soltis D."/>
            <person name="Chen Z.-H."/>
        </authorList>
    </citation>
    <scope>NUCLEOTIDE SEQUENCE</scope>
    <source>
        <strain evidence="1">Whitten #5841</strain>
        <tissue evidence="1">Leaf</tissue>
    </source>
</reference>
<name>A0A8T2SZY9_CERRI</name>
<dbReference type="OrthoDB" id="552259at2759"/>
<organism evidence="1 2">
    <name type="scientific">Ceratopteris richardii</name>
    <name type="common">Triangle waterfern</name>
    <dbReference type="NCBI Taxonomy" id="49495"/>
    <lineage>
        <taxon>Eukaryota</taxon>
        <taxon>Viridiplantae</taxon>
        <taxon>Streptophyta</taxon>
        <taxon>Embryophyta</taxon>
        <taxon>Tracheophyta</taxon>
        <taxon>Polypodiopsida</taxon>
        <taxon>Polypodiidae</taxon>
        <taxon>Polypodiales</taxon>
        <taxon>Pteridineae</taxon>
        <taxon>Pteridaceae</taxon>
        <taxon>Parkerioideae</taxon>
        <taxon>Ceratopteris</taxon>
    </lineage>
</organism>
<dbReference type="GO" id="GO:0044611">
    <property type="term" value="C:nuclear pore inner ring"/>
    <property type="evidence" value="ECO:0007669"/>
    <property type="project" value="TreeGrafter"/>
</dbReference>
<protein>
    <submittedName>
        <fullName evidence="1">Uncharacterized protein</fullName>
    </submittedName>
</protein>
<gene>
    <name evidence="1" type="ORF">KP509_17G079400</name>
</gene>
<dbReference type="GO" id="GO:0006606">
    <property type="term" value="P:protein import into nucleus"/>
    <property type="evidence" value="ECO:0007669"/>
    <property type="project" value="TreeGrafter"/>
</dbReference>